<accession>A0ABS9KG35</accession>
<evidence type="ECO:0000256" key="1">
    <source>
        <dbReference type="SAM" id="MobiDB-lite"/>
    </source>
</evidence>
<name>A0ABS9KG35_9BACT</name>
<dbReference type="EMBL" id="JAKLWS010000021">
    <property type="protein sequence ID" value="MCG2589770.1"/>
    <property type="molecule type" value="Genomic_DNA"/>
</dbReference>
<comment type="caution">
    <text evidence="2">The sequence shown here is derived from an EMBL/GenBank/DDBJ whole genome shotgun (WGS) entry which is preliminary data.</text>
</comment>
<gene>
    <name evidence="2" type="ORF">L6773_14410</name>
</gene>
<dbReference type="RefSeq" id="WP_237855129.1">
    <property type="nucleotide sequence ID" value="NZ_JAKLWS010000021.1"/>
</dbReference>
<organism evidence="2 3">
    <name type="scientific">Rhodohalobacter sulfatireducens</name>
    <dbReference type="NCBI Taxonomy" id="2911366"/>
    <lineage>
        <taxon>Bacteria</taxon>
        <taxon>Pseudomonadati</taxon>
        <taxon>Balneolota</taxon>
        <taxon>Balneolia</taxon>
        <taxon>Balneolales</taxon>
        <taxon>Balneolaceae</taxon>
        <taxon>Rhodohalobacter</taxon>
    </lineage>
</organism>
<dbReference type="Proteomes" id="UP001165366">
    <property type="component" value="Unassembled WGS sequence"/>
</dbReference>
<protein>
    <submittedName>
        <fullName evidence="2">Uncharacterized protein</fullName>
    </submittedName>
</protein>
<keyword evidence="3" id="KW-1185">Reference proteome</keyword>
<sequence>MASNIDRLSDFDSRQKKSNGSNLDAEDFGETLDDYSSISERLQNLPKIKTSNHFDQKMAAAFAMELQKEEIQRNRSWLEKHPQISLPDVLTDLTKNFL</sequence>
<proteinExistence type="predicted"/>
<reference evidence="2" key="1">
    <citation type="submission" date="2022-01" db="EMBL/GenBank/DDBJ databases">
        <authorList>
            <person name="Wang Y."/>
        </authorList>
    </citation>
    <scope>NUCLEOTIDE SEQUENCE</scope>
    <source>
        <strain evidence="2">WB101</strain>
    </source>
</reference>
<evidence type="ECO:0000313" key="3">
    <source>
        <dbReference type="Proteomes" id="UP001165366"/>
    </source>
</evidence>
<feature type="region of interest" description="Disordered" evidence="1">
    <location>
        <begin position="1"/>
        <end position="28"/>
    </location>
</feature>
<reference evidence="2" key="2">
    <citation type="submission" date="2024-05" db="EMBL/GenBank/DDBJ databases">
        <title>Rhodohalobacter halophilus gen. nov., sp. nov., a moderately halophilic member of the family Balneolaceae.</title>
        <authorList>
            <person name="Xia J."/>
        </authorList>
    </citation>
    <scope>NUCLEOTIDE SEQUENCE</scope>
    <source>
        <strain evidence="2">WB101</strain>
    </source>
</reference>
<evidence type="ECO:0000313" key="2">
    <source>
        <dbReference type="EMBL" id="MCG2589770.1"/>
    </source>
</evidence>